<comment type="caution">
    <text evidence="1">The sequence shown here is derived from an EMBL/GenBank/DDBJ whole genome shotgun (WGS) entry which is preliminary data.</text>
</comment>
<protein>
    <submittedName>
        <fullName evidence="1">Uncharacterized protein</fullName>
    </submittedName>
</protein>
<keyword evidence="2" id="KW-1185">Reference proteome</keyword>
<reference evidence="1" key="1">
    <citation type="submission" date="2021-03" db="EMBL/GenBank/DDBJ databases">
        <title>Draft genome sequence of rust myrtle Austropuccinia psidii MF-1, a brazilian biotype.</title>
        <authorList>
            <person name="Quecine M.C."/>
            <person name="Pachon D.M.R."/>
            <person name="Bonatelli M.L."/>
            <person name="Correr F.H."/>
            <person name="Franceschini L.M."/>
            <person name="Leite T.F."/>
            <person name="Margarido G.R.A."/>
            <person name="Almeida C.A."/>
            <person name="Ferrarezi J.A."/>
            <person name="Labate C.A."/>
        </authorList>
    </citation>
    <scope>NUCLEOTIDE SEQUENCE</scope>
    <source>
        <strain evidence="1">MF-1</strain>
    </source>
</reference>
<evidence type="ECO:0000313" key="2">
    <source>
        <dbReference type="Proteomes" id="UP000765509"/>
    </source>
</evidence>
<name>A0A9Q3C4H4_9BASI</name>
<gene>
    <name evidence="1" type="ORF">O181_016677</name>
</gene>
<proteinExistence type="predicted"/>
<sequence>MVNPSDKAGSSEMDEMSLLIQANRQAKKFYQFTQLAERIKPQLTYYGVNFNVWLEGLINAWGTYYNEDTNYFEQYQPDQNHLQRLVAISFIKYSIQHHLFESITSNMRILNARTIYQAIRSRSNKPSWSSIIHNAKILFNKSDCMEDINAFLLLIYEAIIAI</sequence>
<organism evidence="1 2">
    <name type="scientific">Austropuccinia psidii MF-1</name>
    <dbReference type="NCBI Taxonomy" id="1389203"/>
    <lineage>
        <taxon>Eukaryota</taxon>
        <taxon>Fungi</taxon>
        <taxon>Dikarya</taxon>
        <taxon>Basidiomycota</taxon>
        <taxon>Pucciniomycotina</taxon>
        <taxon>Pucciniomycetes</taxon>
        <taxon>Pucciniales</taxon>
        <taxon>Sphaerophragmiaceae</taxon>
        <taxon>Austropuccinia</taxon>
    </lineage>
</organism>
<evidence type="ECO:0000313" key="1">
    <source>
        <dbReference type="EMBL" id="MBW0476962.1"/>
    </source>
</evidence>
<dbReference type="AlphaFoldDB" id="A0A9Q3C4H4"/>
<dbReference type="Proteomes" id="UP000765509">
    <property type="component" value="Unassembled WGS sequence"/>
</dbReference>
<dbReference type="EMBL" id="AVOT02004650">
    <property type="protein sequence ID" value="MBW0476962.1"/>
    <property type="molecule type" value="Genomic_DNA"/>
</dbReference>
<accession>A0A9Q3C4H4</accession>